<accession>A0A0B6ZND4</accession>
<name>A0A0B6ZND4_9EUPU</name>
<feature type="non-terminal residue" evidence="1">
    <location>
        <position position="55"/>
    </location>
</feature>
<dbReference type="EMBL" id="HACG01022370">
    <property type="protein sequence ID" value="CEK69235.1"/>
    <property type="molecule type" value="Transcribed_RNA"/>
</dbReference>
<organism evidence="1">
    <name type="scientific">Arion vulgaris</name>
    <dbReference type="NCBI Taxonomy" id="1028688"/>
    <lineage>
        <taxon>Eukaryota</taxon>
        <taxon>Metazoa</taxon>
        <taxon>Spiralia</taxon>
        <taxon>Lophotrochozoa</taxon>
        <taxon>Mollusca</taxon>
        <taxon>Gastropoda</taxon>
        <taxon>Heterobranchia</taxon>
        <taxon>Euthyneura</taxon>
        <taxon>Panpulmonata</taxon>
        <taxon>Eupulmonata</taxon>
        <taxon>Stylommatophora</taxon>
        <taxon>Helicina</taxon>
        <taxon>Arionoidea</taxon>
        <taxon>Arionidae</taxon>
        <taxon>Arion</taxon>
    </lineage>
</organism>
<evidence type="ECO:0000313" key="1">
    <source>
        <dbReference type="EMBL" id="CEK69235.1"/>
    </source>
</evidence>
<protein>
    <submittedName>
        <fullName evidence="1">Uncharacterized protein</fullName>
    </submittedName>
</protein>
<gene>
    <name evidence="1" type="primary">ORF69456</name>
</gene>
<proteinExistence type="predicted"/>
<reference evidence="1" key="1">
    <citation type="submission" date="2014-12" db="EMBL/GenBank/DDBJ databases">
        <title>Insight into the proteome of Arion vulgaris.</title>
        <authorList>
            <person name="Aradska J."/>
            <person name="Bulat T."/>
            <person name="Smidak R."/>
            <person name="Sarate P."/>
            <person name="Gangsoo J."/>
            <person name="Sialana F."/>
            <person name="Bilban M."/>
            <person name="Lubec G."/>
        </authorList>
    </citation>
    <scope>NUCLEOTIDE SEQUENCE</scope>
    <source>
        <tissue evidence="1">Skin</tissue>
    </source>
</reference>
<dbReference type="AlphaFoldDB" id="A0A0B6ZND4"/>
<sequence>MIPNIVLDEHCGTSPVLSNIVFVSASTVKVFPYQSLVFQKSKQTVVPRHRLSLVS</sequence>